<accession>A0AA39Y5J4</accession>
<organism evidence="3 4">
    <name type="scientific">Cercophora newfieldiana</name>
    <dbReference type="NCBI Taxonomy" id="92897"/>
    <lineage>
        <taxon>Eukaryota</taxon>
        <taxon>Fungi</taxon>
        <taxon>Dikarya</taxon>
        <taxon>Ascomycota</taxon>
        <taxon>Pezizomycotina</taxon>
        <taxon>Sordariomycetes</taxon>
        <taxon>Sordariomycetidae</taxon>
        <taxon>Sordariales</taxon>
        <taxon>Lasiosphaeriaceae</taxon>
        <taxon>Cercophora</taxon>
    </lineage>
</organism>
<dbReference type="Proteomes" id="UP001174936">
    <property type="component" value="Unassembled WGS sequence"/>
</dbReference>
<protein>
    <submittedName>
        <fullName evidence="3">Pinin/SDK/memA/ protein conserved region-domain-containing protein</fullName>
    </submittedName>
</protein>
<proteinExistence type="predicted"/>
<feature type="compositionally biased region" description="Acidic residues" evidence="1">
    <location>
        <begin position="308"/>
        <end position="321"/>
    </location>
</feature>
<feature type="domain" description="Pinin/SDK/MemA protein" evidence="2">
    <location>
        <begin position="122"/>
        <end position="239"/>
    </location>
</feature>
<dbReference type="InterPro" id="IPR006786">
    <property type="entry name" value="Pinin_SDK_MemA"/>
</dbReference>
<feature type="compositionally biased region" description="Polar residues" evidence="1">
    <location>
        <begin position="51"/>
        <end position="66"/>
    </location>
</feature>
<feature type="compositionally biased region" description="Basic and acidic residues" evidence="1">
    <location>
        <begin position="37"/>
        <end position="48"/>
    </location>
</feature>
<evidence type="ECO:0000259" key="2">
    <source>
        <dbReference type="Pfam" id="PF04696"/>
    </source>
</evidence>
<feature type="region of interest" description="Disordered" evidence="1">
    <location>
        <begin position="1"/>
        <end position="181"/>
    </location>
</feature>
<keyword evidence="4" id="KW-1185">Reference proteome</keyword>
<feature type="compositionally biased region" description="Polar residues" evidence="1">
    <location>
        <begin position="284"/>
        <end position="296"/>
    </location>
</feature>
<reference evidence="3" key="1">
    <citation type="submission" date="2023-06" db="EMBL/GenBank/DDBJ databases">
        <title>Genome-scale phylogeny and comparative genomics of the fungal order Sordariales.</title>
        <authorList>
            <consortium name="Lawrence Berkeley National Laboratory"/>
            <person name="Hensen N."/>
            <person name="Bonometti L."/>
            <person name="Westerberg I."/>
            <person name="Brannstrom I.O."/>
            <person name="Guillou S."/>
            <person name="Cros-Aarteil S."/>
            <person name="Calhoun S."/>
            <person name="Haridas S."/>
            <person name="Kuo A."/>
            <person name="Mondo S."/>
            <person name="Pangilinan J."/>
            <person name="Riley R."/>
            <person name="Labutti K."/>
            <person name="Andreopoulos B."/>
            <person name="Lipzen A."/>
            <person name="Chen C."/>
            <person name="Yanf M."/>
            <person name="Daum C."/>
            <person name="Ng V."/>
            <person name="Clum A."/>
            <person name="Steindorff A."/>
            <person name="Ohm R."/>
            <person name="Martin F."/>
            <person name="Silar P."/>
            <person name="Natvig D."/>
            <person name="Lalanne C."/>
            <person name="Gautier V."/>
            <person name="Ament-Velasquez S.L."/>
            <person name="Kruys A."/>
            <person name="Hutchinson M.I."/>
            <person name="Powell A.J."/>
            <person name="Barry K."/>
            <person name="Miller A.N."/>
            <person name="Grigoriev I.V."/>
            <person name="Debuchy R."/>
            <person name="Gladieux P."/>
            <person name="Thoren M.H."/>
            <person name="Johannesson H."/>
        </authorList>
    </citation>
    <scope>NUCLEOTIDE SEQUENCE</scope>
    <source>
        <strain evidence="3">SMH2532-1</strain>
    </source>
</reference>
<gene>
    <name evidence="3" type="ORF">B0T16DRAFT_413442</name>
</gene>
<evidence type="ECO:0000256" key="1">
    <source>
        <dbReference type="SAM" id="MobiDB-lite"/>
    </source>
</evidence>
<dbReference type="AlphaFoldDB" id="A0AA39Y5J4"/>
<feature type="region of interest" description="Disordered" evidence="1">
    <location>
        <begin position="261"/>
        <end position="321"/>
    </location>
</feature>
<name>A0AA39Y5J4_9PEZI</name>
<evidence type="ECO:0000313" key="3">
    <source>
        <dbReference type="EMBL" id="KAK0646438.1"/>
    </source>
</evidence>
<dbReference type="Pfam" id="PF04696">
    <property type="entry name" value="Pinin_SDK_memA"/>
    <property type="match status" value="1"/>
</dbReference>
<feature type="compositionally biased region" description="Basic and acidic residues" evidence="1">
    <location>
        <begin position="153"/>
        <end position="181"/>
    </location>
</feature>
<comment type="caution">
    <text evidence="3">The sequence shown here is derived from an EMBL/GenBank/DDBJ whole genome shotgun (WGS) entry which is preliminary data.</text>
</comment>
<evidence type="ECO:0000313" key="4">
    <source>
        <dbReference type="Proteomes" id="UP001174936"/>
    </source>
</evidence>
<sequence length="321" mass="36104">MNETEEAPTQKRKASPSPPAEDGLSKRVKLEPAGTKAAEEPAELEKGHVHNGNSAVPESDAKAQSTRRSDLKQELPDRQRQVDNNDVPSRAKAGDSETASRLSSEAKRPIAAPPSARRNVSQEEKKRGQRLFGGLLSTLSQTTPGPPRHRKKGGEAERRQKERLEQLQAEEEKRNAEKLSKLSRPRKIDQVWFDEKVMRARHSDMLAMARSLHTNSVPRLYYRPWQLTRVQEEIIDEQIRVAKETIDRETRQFGVEKERRLEELGVSRPSSQPETTIGEPKPPENTNRPLSASSASKIVLDGDHDDNGEPIQVDGEDTVLY</sequence>
<feature type="compositionally biased region" description="Basic and acidic residues" evidence="1">
    <location>
        <begin position="67"/>
        <end position="83"/>
    </location>
</feature>
<dbReference type="EMBL" id="JAULSV010000004">
    <property type="protein sequence ID" value="KAK0646438.1"/>
    <property type="molecule type" value="Genomic_DNA"/>
</dbReference>